<keyword evidence="4" id="KW-0747">Spliceosome</keyword>
<dbReference type="GO" id="GO:0071013">
    <property type="term" value="C:catalytic step 2 spliceosome"/>
    <property type="evidence" value="ECO:0007669"/>
    <property type="project" value="TreeGrafter"/>
</dbReference>
<dbReference type="PROSITE" id="PS52002">
    <property type="entry name" value="SM"/>
    <property type="match status" value="1"/>
</dbReference>
<evidence type="ECO:0000256" key="6">
    <source>
        <dbReference type="ARBA" id="ARBA00023187"/>
    </source>
</evidence>
<keyword evidence="11" id="KW-1185">Reference proteome</keyword>
<keyword evidence="6" id="KW-0508">mRNA splicing</keyword>
<keyword evidence="8" id="KW-0687">Ribonucleoprotein</keyword>
<dbReference type="InterPro" id="IPR001163">
    <property type="entry name" value="Sm_dom_euk/arc"/>
</dbReference>
<dbReference type="OMA" id="PFVQQEE"/>
<accession>A0A137P0U1</accession>
<dbReference type="GO" id="GO:0008033">
    <property type="term" value="P:tRNA processing"/>
    <property type="evidence" value="ECO:0007669"/>
    <property type="project" value="EnsemblFungi"/>
</dbReference>
<dbReference type="GO" id="GO:0008266">
    <property type="term" value="F:poly(U) RNA binding"/>
    <property type="evidence" value="ECO:0007669"/>
    <property type="project" value="EnsemblFungi"/>
</dbReference>
<proteinExistence type="inferred from homology"/>
<comment type="similarity">
    <text evidence="2">Belongs to the snRNP Sm proteins family.</text>
</comment>
<keyword evidence="7" id="KW-0539">Nucleus</keyword>
<dbReference type="GO" id="GO:1990726">
    <property type="term" value="C:Lsm1-7-Pat1 complex"/>
    <property type="evidence" value="ECO:0007669"/>
    <property type="project" value="EnsemblFungi"/>
</dbReference>
<dbReference type="GO" id="GO:0005682">
    <property type="term" value="C:U5 snRNP"/>
    <property type="evidence" value="ECO:0007669"/>
    <property type="project" value="EnsemblFungi"/>
</dbReference>
<reference evidence="10 11" key="1">
    <citation type="journal article" date="2015" name="Genome Biol. Evol.">
        <title>Phylogenomic analyses indicate that early fungi evolved digesting cell walls of algal ancestors of land plants.</title>
        <authorList>
            <person name="Chang Y."/>
            <person name="Wang S."/>
            <person name="Sekimoto S."/>
            <person name="Aerts A.L."/>
            <person name="Choi C."/>
            <person name="Clum A."/>
            <person name="LaButti K.M."/>
            <person name="Lindquist E.A."/>
            <person name="Yee Ngan C."/>
            <person name="Ohm R.A."/>
            <person name="Salamov A.A."/>
            <person name="Grigoriev I.V."/>
            <person name="Spatafora J.W."/>
            <person name="Berbee M.L."/>
        </authorList>
    </citation>
    <scope>NUCLEOTIDE SEQUENCE [LARGE SCALE GENOMIC DNA]</scope>
    <source>
        <strain evidence="10 11">NRRL 28638</strain>
    </source>
</reference>
<evidence type="ECO:0000256" key="5">
    <source>
        <dbReference type="ARBA" id="ARBA00022884"/>
    </source>
</evidence>
<dbReference type="GO" id="GO:0000398">
    <property type="term" value="P:mRNA splicing, via spliceosome"/>
    <property type="evidence" value="ECO:0007669"/>
    <property type="project" value="EnsemblFungi"/>
</dbReference>
<dbReference type="GO" id="GO:0005689">
    <property type="term" value="C:U12-type spliceosomal complex"/>
    <property type="evidence" value="ECO:0007669"/>
    <property type="project" value="TreeGrafter"/>
</dbReference>
<dbReference type="GO" id="GO:0030490">
    <property type="term" value="P:maturation of SSU-rRNA"/>
    <property type="evidence" value="ECO:0007669"/>
    <property type="project" value="EnsemblFungi"/>
</dbReference>
<dbReference type="GO" id="GO:0046540">
    <property type="term" value="C:U4/U6 x U5 tri-snRNP complex"/>
    <property type="evidence" value="ECO:0007669"/>
    <property type="project" value="EnsemblFungi"/>
</dbReference>
<dbReference type="GO" id="GO:0030620">
    <property type="term" value="F:U2 snRNA binding"/>
    <property type="evidence" value="ECO:0007669"/>
    <property type="project" value="EnsemblFungi"/>
</dbReference>
<dbReference type="GO" id="GO:0000932">
    <property type="term" value="C:P-body"/>
    <property type="evidence" value="ECO:0007669"/>
    <property type="project" value="EnsemblFungi"/>
</dbReference>
<evidence type="ECO:0000259" key="9">
    <source>
        <dbReference type="PROSITE" id="PS52002"/>
    </source>
</evidence>
<evidence type="ECO:0000256" key="2">
    <source>
        <dbReference type="ARBA" id="ARBA00006850"/>
    </source>
</evidence>
<protein>
    <submittedName>
        <fullName evidence="10">Sm-like ribonucleo protein</fullName>
    </submittedName>
</protein>
<dbReference type="SMART" id="SM00651">
    <property type="entry name" value="Sm"/>
    <property type="match status" value="1"/>
</dbReference>
<dbReference type="STRING" id="796925.A0A137P0U1"/>
<dbReference type="InterPro" id="IPR044641">
    <property type="entry name" value="Lsm7/SmG-like"/>
</dbReference>
<dbReference type="GO" id="GO:0005688">
    <property type="term" value="C:U6 snRNP"/>
    <property type="evidence" value="ECO:0007669"/>
    <property type="project" value="EnsemblFungi"/>
</dbReference>
<name>A0A137P0U1_CONC2</name>
<evidence type="ECO:0000256" key="1">
    <source>
        <dbReference type="ARBA" id="ARBA00004123"/>
    </source>
</evidence>
<evidence type="ECO:0000313" key="11">
    <source>
        <dbReference type="Proteomes" id="UP000070444"/>
    </source>
</evidence>
<dbReference type="PANTHER" id="PTHR10553:SF5">
    <property type="entry name" value="U6 SNRNA-ASSOCIATED SM-LIKE PROTEIN LSM7"/>
    <property type="match status" value="1"/>
</dbReference>
<dbReference type="EMBL" id="KQ964574">
    <property type="protein sequence ID" value="KXN68469.1"/>
    <property type="molecule type" value="Genomic_DNA"/>
</dbReference>
<dbReference type="CDD" id="cd01729">
    <property type="entry name" value="LSm7"/>
    <property type="match status" value="1"/>
</dbReference>
<dbReference type="InterPro" id="IPR047575">
    <property type="entry name" value="Sm"/>
</dbReference>
<evidence type="ECO:0000256" key="3">
    <source>
        <dbReference type="ARBA" id="ARBA00022664"/>
    </source>
</evidence>
<evidence type="ECO:0000256" key="7">
    <source>
        <dbReference type="ARBA" id="ARBA00023242"/>
    </source>
</evidence>
<dbReference type="GO" id="GO:0071004">
    <property type="term" value="C:U2-type prespliceosome"/>
    <property type="evidence" value="ECO:0007669"/>
    <property type="project" value="TreeGrafter"/>
</dbReference>
<evidence type="ECO:0000313" key="10">
    <source>
        <dbReference type="EMBL" id="KXN68469.1"/>
    </source>
</evidence>
<dbReference type="GO" id="GO:0000290">
    <property type="term" value="P:deadenylation-dependent decapping of nuclear-transcribed mRNA"/>
    <property type="evidence" value="ECO:0007669"/>
    <property type="project" value="EnsemblFungi"/>
</dbReference>
<evidence type="ECO:0000256" key="8">
    <source>
        <dbReference type="ARBA" id="ARBA00023274"/>
    </source>
</evidence>
<dbReference type="GO" id="GO:0005732">
    <property type="term" value="C:sno(s)RNA-containing ribonucleoprotein complex"/>
    <property type="evidence" value="ECO:0007669"/>
    <property type="project" value="EnsemblFungi"/>
</dbReference>
<dbReference type="OrthoDB" id="274944at2759"/>
<evidence type="ECO:0000256" key="4">
    <source>
        <dbReference type="ARBA" id="ARBA00022728"/>
    </source>
</evidence>
<dbReference type="Gene3D" id="2.30.30.100">
    <property type="match status" value="1"/>
</dbReference>
<dbReference type="Proteomes" id="UP000070444">
    <property type="component" value="Unassembled WGS sequence"/>
</dbReference>
<dbReference type="AlphaFoldDB" id="A0A137P0U1"/>
<keyword evidence="3" id="KW-0507">mRNA processing</keyword>
<dbReference type="PIRSF" id="PIRSF037188">
    <property type="entry name" value="U6_snRNA_Lsm7"/>
    <property type="match status" value="1"/>
</dbReference>
<dbReference type="SUPFAM" id="SSF50182">
    <property type="entry name" value="Sm-like ribonucleoproteins"/>
    <property type="match status" value="1"/>
</dbReference>
<organism evidence="10 11">
    <name type="scientific">Conidiobolus coronatus (strain ATCC 28846 / CBS 209.66 / NRRL 28638)</name>
    <name type="common">Delacroixia coronata</name>
    <dbReference type="NCBI Taxonomy" id="796925"/>
    <lineage>
        <taxon>Eukaryota</taxon>
        <taxon>Fungi</taxon>
        <taxon>Fungi incertae sedis</taxon>
        <taxon>Zoopagomycota</taxon>
        <taxon>Entomophthoromycotina</taxon>
        <taxon>Entomophthoromycetes</taxon>
        <taxon>Entomophthorales</taxon>
        <taxon>Ancylistaceae</taxon>
        <taxon>Conidiobolus</taxon>
    </lineage>
</organism>
<dbReference type="PANTHER" id="PTHR10553">
    <property type="entry name" value="SMALL NUCLEAR RIBONUCLEOPROTEIN"/>
    <property type="match status" value="1"/>
</dbReference>
<sequence>MDLTKHLDKKIKVKFFGGREVIGVLKGQDPLLNLVLDETIEIVKNLEDDEVTHAQESFRELGLLVCRGPNIVLISPLDGSEEIENPFV</sequence>
<dbReference type="Pfam" id="PF01423">
    <property type="entry name" value="LSM"/>
    <property type="match status" value="1"/>
</dbReference>
<gene>
    <name evidence="10" type="ORF">CONCODRAFT_104749</name>
</gene>
<dbReference type="GO" id="GO:0005730">
    <property type="term" value="C:nucleolus"/>
    <property type="evidence" value="ECO:0007669"/>
    <property type="project" value="EnsemblFungi"/>
</dbReference>
<feature type="domain" description="Sm" evidence="9">
    <location>
        <begin position="1"/>
        <end position="80"/>
    </location>
</feature>
<keyword evidence="5" id="KW-0694">RNA-binding</keyword>
<comment type="subcellular location">
    <subcellularLocation>
        <location evidence="1">Nucleus</location>
    </subcellularLocation>
</comment>
<dbReference type="InterPro" id="IPR010920">
    <property type="entry name" value="LSM_dom_sf"/>
</dbReference>
<dbReference type="InterPro" id="IPR017132">
    <property type="entry name" value="Lsm7"/>
</dbReference>